<evidence type="ECO:0000313" key="3">
    <source>
        <dbReference type="Proteomes" id="UP000017131"/>
    </source>
</evidence>
<organism evidence="2 3">
    <name type="scientific">Staphylococcus simulans UMC-CNS-990</name>
    <dbReference type="NCBI Taxonomy" id="1405498"/>
    <lineage>
        <taxon>Bacteria</taxon>
        <taxon>Bacillati</taxon>
        <taxon>Bacillota</taxon>
        <taxon>Bacilli</taxon>
        <taxon>Bacillales</taxon>
        <taxon>Staphylococcaceae</taxon>
        <taxon>Staphylococcus</taxon>
    </lineage>
</organism>
<dbReference type="EMBL" id="AXDY01000004">
    <property type="protein sequence ID" value="ERS93553.1"/>
    <property type="molecule type" value="Genomic_DNA"/>
</dbReference>
<keyword evidence="3" id="KW-1185">Reference proteome</keyword>
<reference evidence="2 3" key="1">
    <citation type="journal article" date="2013" name="Genome Announc.">
        <title>Draft Genome Sequence of Staphylococcus simulans UMC-CNS-990, Isolated from a Case of Chronic Bovine Mastitis.</title>
        <authorList>
            <person name="Calcutt M.J."/>
            <person name="Foecking M.F."/>
            <person name="Hsieh H.Y."/>
            <person name="Perry J."/>
            <person name="Stewart G.C."/>
            <person name="Middleton J.R."/>
        </authorList>
    </citation>
    <scope>NUCLEOTIDE SEQUENCE [LARGE SCALE GENOMIC DNA]</scope>
    <source>
        <strain evidence="2 3">UMC-CNS-990</strain>
    </source>
</reference>
<comment type="caution">
    <text evidence="2">The sequence shown here is derived from an EMBL/GenBank/DDBJ whole genome shotgun (WGS) entry which is preliminary data.</text>
</comment>
<evidence type="ECO:0000256" key="1">
    <source>
        <dbReference type="SAM" id="Coils"/>
    </source>
</evidence>
<proteinExistence type="predicted"/>
<accession>A0ABN0PD34</accession>
<sequence length="61" mass="7647">MTQEERYYDTKWRFENHFGDEMKDDLIKDSAEYIHYLEQNNRELLLKIETMKDEIEELRVC</sequence>
<evidence type="ECO:0000313" key="2">
    <source>
        <dbReference type="EMBL" id="ERS93553.1"/>
    </source>
</evidence>
<name>A0ABN0PD34_STASI</name>
<dbReference type="Proteomes" id="UP000017131">
    <property type="component" value="Unassembled WGS sequence"/>
</dbReference>
<keyword evidence="1" id="KW-0175">Coiled coil</keyword>
<protein>
    <submittedName>
        <fullName evidence="2">Uncharacterized protein</fullName>
    </submittedName>
</protein>
<feature type="coiled-coil region" evidence="1">
    <location>
        <begin position="34"/>
        <end position="61"/>
    </location>
</feature>
<gene>
    <name evidence="2" type="ORF">SSIM_04955</name>
</gene>
<dbReference type="RefSeq" id="WP_023015306.1">
    <property type="nucleotide sequence ID" value="NZ_AXDY01000004.1"/>
</dbReference>